<evidence type="ECO:0000256" key="9">
    <source>
        <dbReference type="SAM" id="MobiDB-lite"/>
    </source>
</evidence>
<dbReference type="GO" id="GO:0042393">
    <property type="term" value="F:histone binding"/>
    <property type="evidence" value="ECO:0007669"/>
    <property type="project" value="InterPro"/>
</dbReference>
<dbReference type="Gene3D" id="1.20.5.170">
    <property type="match status" value="1"/>
</dbReference>
<dbReference type="Pfam" id="PF00439">
    <property type="entry name" value="Bromodomain"/>
    <property type="match status" value="1"/>
</dbReference>
<keyword evidence="3" id="KW-0378">Hydrolase</keyword>
<dbReference type="Gene3D" id="3.40.50.300">
    <property type="entry name" value="P-loop containing nucleotide triphosphate hydrolases"/>
    <property type="match status" value="1"/>
</dbReference>
<evidence type="ECO:0000256" key="8">
    <source>
        <dbReference type="PROSITE-ProRule" id="PRU00035"/>
    </source>
</evidence>
<dbReference type="PROSITE" id="PS51192">
    <property type="entry name" value="HELICASE_ATP_BIND_1"/>
    <property type="match status" value="1"/>
</dbReference>
<evidence type="ECO:0000259" key="12">
    <source>
        <dbReference type="PROSITE" id="PS51194"/>
    </source>
</evidence>
<dbReference type="GO" id="GO:0006325">
    <property type="term" value="P:chromatin organization"/>
    <property type="evidence" value="ECO:0007669"/>
    <property type="project" value="UniProtKB-ARBA"/>
</dbReference>
<dbReference type="InterPro" id="IPR001650">
    <property type="entry name" value="Helicase_C-like"/>
</dbReference>
<dbReference type="CDD" id="cd18793">
    <property type="entry name" value="SF2_C_SNF"/>
    <property type="match status" value="1"/>
</dbReference>
<feature type="region of interest" description="Disordered" evidence="9">
    <location>
        <begin position="1189"/>
        <end position="1222"/>
    </location>
</feature>
<feature type="compositionally biased region" description="Acidic residues" evidence="9">
    <location>
        <begin position="1419"/>
        <end position="1438"/>
    </location>
</feature>
<dbReference type="GO" id="GO:0005634">
    <property type="term" value="C:nucleus"/>
    <property type="evidence" value="ECO:0007669"/>
    <property type="project" value="UniProtKB-SubCell"/>
</dbReference>
<dbReference type="SMART" id="SM00487">
    <property type="entry name" value="DEXDc"/>
    <property type="match status" value="1"/>
</dbReference>
<dbReference type="SUPFAM" id="SSF47370">
    <property type="entry name" value="Bromodomain"/>
    <property type="match status" value="1"/>
</dbReference>
<keyword evidence="15" id="KW-1185">Reference proteome</keyword>
<evidence type="ECO:0000256" key="2">
    <source>
        <dbReference type="ARBA" id="ARBA00022741"/>
    </source>
</evidence>
<gene>
    <name evidence="14" type="ORF">O0I10_005008</name>
</gene>
<dbReference type="CDD" id="cd17996">
    <property type="entry name" value="DEXHc_SMARCA2_SMARCA4"/>
    <property type="match status" value="1"/>
</dbReference>
<dbReference type="SMART" id="SM00490">
    <property type="entry name" value="HELICc"/>
    <property type="match status" value="1"/>
</dbReference>
<dbReference type="Pfam" id="PF00271">
    <property type="entry name" value="Helicase_C"/>
    <property type="match status" value="1"/>
</dbReference>
<dbReference type="InterPro" id="IPR027417">
    <property type="entry name" value="P-loop_NTPase"/>
</dbReference>
<evidence type="ECO:0000259" key="13">
    <source>
        <dbReference type="PROSITE" id="PS51666"/>
    </source>
</evidence>
<dbReference type="InterPro" id="IPR001487">
    <property type="entry name" value="Bromodomain"/>
</dbReference>
<dbReference type="GO" id="GO:0016787">
    <property type="term" value="F:hydrolase activity"/>
    <property type="evidence" value="ECO:0007669"/>
    <property type="project" value="UniProtKB-KW"/>
</dbReference>
<feature type="domain" description="Bromo" evidence="10">
    <location>
        <begin position="1289"/>
        <end position="1359"/>
    </location>
</feature>
<dbReference type="GeneID" id="83212421"/>
<name>A0AAD7V5G8_9FUNG</name>
<feature type="domain" description="Helicase C-terminal" evidence="12">
    <location>
        <begin position="891"/>
        <end position="1052"/>
    </location>
</feature>
<feature type="domain" description="Helicase ATP-binding" evidence="11">
    <location>
        <begin position="576"/>
        <end position="743"/>
    </location>
</feature>
<comment type="caution">
    <text evidence="14">The sequence shown here is derived from an EMBL/GenBank/DDBJ whole genome shotgun (WGS) entry which is preliminary data.</text>
</comment>
<evidence type="ECO:0000313" key="15">
    <source>
        <dbReference type="Proteomes" id="UP001234581"/>
    </source>
</evidence>
<dbReference type="Pfam" id="PF00176">
    <property type="entry name" value="SNF2-rel_dom"/>
    <property type="match status" value="1"/>
</dbReference>
<dbReference type="GO" id="GO:0005524">
    <property type="term" value="F:ATP binding"/>
    <property type="evidence" value="ECO:0007669"/>
    <property type="project" value="InterPro"/>
</dbReference>
<dbReference type="Gene3D" id="1.20.920.10">
    <property type="entry name" value="Bromodomain-like"/>
    <property type="match status" value="1"/>
</dbReference>
<dbReference type="InterPro" id="IPR014978">
    <property type="entry name" value="Gln-Leu-Gln_QLQ"/>
</dbReference>
<keyword evidence="5" id="KW-0805">Transcription regulation</keyword>
<dbReference type="Gene3D" id="3.40.50.10810">
    <property type="entry name" value="Tandem AAA-ATPase domain"/>
    <property type="match status" value="1"/>
</dbReference>
<dbReference type="PROSITE" id="PS51666">
    <property type="entry name" value="QLQ"/>
    <property type="match status" value="1"/>
</dbReference>
<evidence type="ECO:0000259" key="11">
    <source>
        <dbReference type="PROSITE" id="PS51192"/>
    </source>
</evidence>
<dbReference type="InterPro" id="IPR014001">
    <property type="entry name" value="Helicase_ATP-bd"/>
</dbReference>
<evidence type="ECO:0000313" key="14">
    <source>
        <dbReference type="EMBL" id="KAJ8659294.1"/>
    </source>
</evidence>
<dbReference type="SMART" id="SM00951">
    <property type="entry name" value="QLQ"/>
    <property type="match status" value="1"/>
</dbReference>
<dbReference type="PROSITE" id="PS51194">
    <property type="entry name" value="HELICASE_CTER"/>
    <property type="match status" value="1"/>
</dbReference>
<keyword evidence="2" id="KW-0547">Nucleotide-binding</keyword>
<dbReference type="SUPFAM" id="SSF52540">
    <property type="entry name" value="P-loop containing nucleoside triphosphate hydrolases"/>
    <property type="match status" value="2"/>
</dbReference>
<dbReference type="InterPro" id="IPR036427">
    <property type="entry name" value="Bromodomain-like_sf"/>
</dbReference>
<accession>A0AAD7V5G8</accession>
<comment type="subcellular location">
    <subcellularLocation>
        <location evidence="1">Nucleus</location>
    </subcellularLocation>
</comment>
<keyword evidence="7" id="KW-0539">Nucleus</keyword>
<dbReference type="InterPro" id="IPR038718">
    <property type="entry name" value="SNF2-like_sf"/>
</dbReference>
<dbReference type="InterPro" id="IPR049730">
    <property type="entry name" value="SNF2/RAD54-like_C"/>
</dbReference>
<feature type="region of interest" description="Disordered" evidence="9">
    <location>
        <begin position="195"/>
        <end position="251"/>
    </location>
</feature>
<keyword evidence="4" id="KW-0067">ATP-binding</keyword>
<dbReference type="FunFam" id="3.40.50.10810:FF:000008">
    <property type="entry name" value="Chromatin structure-remodeling complex subunit snf21"/>
    <property type="match status" value="1"/>
</dbReference>
<dbReference type="SMART" id="SM01314">
    <property type="entry name" value="SnAC"/>
    <property type="match status" value="1"/>
</dbReference>
<dbReference type="SMART" id="SM00297">
    <property type="entry name" value="BROMO"/>
    <property type="match status" value="1"/>
</dbReference>
<feature type="compositionally biased region" description="Basic residues" evidence="9">
    <location>
        <begin position="1200"/>
        <end position="1210"/>
    </location>
</feature>
<evidence type="ECO:0000256" key="3">
    <source>
        <dbReference type="ARBA" id="ARBA00022801"/>
    </source>
</evidence>
<proteinExistence type="predicted"/>
<feature type="compositionally biased region" description="Low complexity" evidence="9">
    <location>
        <begin position="240"/>
        <end position="251"/>
    </location>
</feature>
<evidence type="ECO:0000256" key="5">
    <source>
        <dbReference type="ARBA" id="ARBA00023015"/>
    </source>
</evidence>
<keyword evidence="6 8" id="KW-0103">Bromodomain</keyword>
<dbReference type="Pfam" id="PF08880">
    <property type="entry name" value="QLQ"/>
    <property type="match status" value="1"/>
</dbReference>
<evidence type="ECO:0000256" key="4">
    <source>
        <dbReference type="ARBA" id="ARBA00022840"/>
    </source>
</evidence>
<evidence type="ECO:0000256" key="7">
    <source>
        <dbReference type="ARBA" id="ARBA00023242"/>
    </source>
</evidence>
<organism evidence="14 15">
    <name type="scientific">Lichtheimia ornata</name>
    <dbReference type="NCBI Taxonomy" id="688661"/>
    <lineage>
        <taxon>Eukaryota</taxon>
        <taxon>Fungi</taxon>
        <taxon>Fungi incertae sedis</taxon>
        <taxon>Mucoromycota</taxon>
        <taxon>Mucoromycotina</taxon>
        <taxon>Mucoromycetes</taxon>
        <taxon>Mucorales</taxon>
        <taxon>Lichtheimiaceae</taxon>
        <taxon>Lichtheimia</taxon>
    </lineage>
</organism>
<dbReference type="PRINTS" id="PR00503">
    <property type="entry name" value="BROMODOMAIN"/>
</dbReference>
<evidence type="ECO:0000256" key="6">
    <source>
        <dbReference type="ARBA" id="ARBA00023117"/>
    </source>
</evidence>
<dbReference type="InterPro" id="IPR029295">
    <property type="entry name" value="SnAC"/>
</dbReference>
<protein>
    <submittedName>
        <fullName evidence="14">Uncharacterized protein</fullName>
    </submittedName>
</protein>
<feature type="compositionally biased region" description="Polar residues" evidence="9">
    <location>
        <begin position="1404"/>
        <end position="1414"/>
    </location>
</feature>
<sequence>MAQLNPFSTGCPLWTQHGLNAMTPPSPPVPTTTAVPASFTDQFNTLIERACYLQFQGFNEENNVELAQIMQIIKGSDMTTQQHQQYQSSVNAMSAAAPYIIPSQQRPVQESSYPYDTLYPQQQQVAITEPPQPPASVMQDNAIFSCIQLEALKNQIFAFKLLSRQMPIPSHIMQAVLRPLPCSSMSTTFIMTPTPTPTTQQQHQLPPTPIEEMKPSSTMDASTIVASPPMSKSSFDERSTSSPPTTTTQQQSTTMYYNAYASPYNLFKTPISSFMHATSQHRQMVPSVLPVGVDPQQLYEGREHAVHDLMQGRYEELLDWAQQQAWMVLDPQHYYGSIKALIELKSLKLANRQKQLREEIVYGVDQYTSNLAATSRVAIHRYKKPRSIRDARMVEKIERQQHEDQLQQQQESRAQYFHALQQRALNIKEHKDIQQRRHISLGQAVLQYHHYAKREQLKRSGQITRERMRALRNGDEDTYIELIDKTKDTRLAQILEHTDAFLKSLATAVLDQQARQGFSYANYLARDHCGAGGGSSMDDHDYFKVAHGIQEDVSQPSSLVGGELKKYQLKGLQWMVSLYNNRLNGILADEMGLGKTIQTIALITHLIESKRVNGPYLIILPVSTMTNWAMEFEKWAPSVKTIIYKGPPDERKKLQNDIRRGDFHVLLTSYEYIMNSKDRLLLSKVQWLYMIVDEGHRMKNTNSKLTTTLRRHYHSQYRLILSGTPLQNNLGELWSLLNFILPSVFKSVQSFEEWFSAPFNVQGVNVKIDLNEEEKLLVIKRLHKVLRPFVLRRLKQDVELELPSKVERVVKCRMSALQIKLTQHIQKSGLRLAIPSSDPAAKGKFKHWSNALQQLRKICNHPFVFREVENVINPSHESNELLYRVSGKVELLDRILQKLQATHHKVLIFFQMPQIMNIIEDYMHYRGFPYLRLDGNTKSDDRAQLLQAFNAPDSTYFAFLLSTRAGGLGINLQAADTVILFDSDWNPQQDLQAQDRAHRIGQTREVLILRLITANSIEEEIVARANHKLDIDGKVIQAGKFDHRSTEEDREAFLRSLLEHKEDDIVGNHDYTDNDELNAILTRSEQDLAIFEQIDAQREQQENEYYRRRGLRGTRKPHRLMQEDELPGDFLNTVSIIQDNAMSPTQPQPPAIEYRRNQRRQLLNEIQHDEGLTEEEWFKKLEAIKNAEMEDEERASTKHSSAKKKGKRRRSSSEVSLPEAKSRKRDVIDFSDKAIAERKRKRELQEEFALQGSDSLPAVVRQEMTHIFDICYQAVEDATEIEEDDETILYRKRSDLFMDLVDEKEYPAYYATIRNPIALNIIKRRIHSPYYKSVADFRHDFHVMFDNARIFNEEDSVVYQDANEMQKIFDGLLAQLCPHDMLPSTMAACGRTMYNAPTRYYSPPQHQQEANIVPQQEVYPDESYEDDDDDDKDEDYYE</sequence>
<keyword evidence="5" id="KW-0804">Transcription</keyword>
<dbReference type="Proteomes" id="UP001234581">
    <property type="component" value="Unassembled WGS sequence"/>
</dbReference>
<dbReference type="GO" id="GO:0006355">
    <property type="term" value="P:regulation of DNA-templated transcription"/>
    <property type="evidence" value="ECO:0007669"/>
    <property type="project" value="InterPro"/>
</dbReference>
<dbReference type="PROSITE" id="PS50014">
    <property type="entry name" value="BROMODOMAIN_2"/>
    <property type="match status" value="1"/>
</dbReference>
<evidence type="ECO:0000256" key="1">
    <source>
        <dbReference type="ARBA" id="ARBA00004123"/>
    </source>
</evidence>
<feature type="compositionally biased region" description="Polar residues" evidence="9">
    <location>
        <begin position="215"/>
        <end position="233"/>
    </location>
</feature>
<dbReference type="RefSeq" id="XP_058344207.1">
    <property type="nucleotide sequence ID" value="XM_058485057.1"/>
</dbReference>
<reference evidence="14 15" key="1">
    <citation type="submission" date="2023-03" db="EMBL/GenBank/DDBJ databases">
        <title>Genome sequence of Lichtheimia ornata CBS 291.66.</title>
        <authorList>
            <person name="Mohabir J.T."/>
            <person name="Shea T.P."/>
            <person name="Kurbessoian T."/>
            <person name="Berby B."/>
            <person name="Fontaine J."/>
            <person name="Livny J."/>
            <person name="Gnirke A."/>
            <person name="Stajich J.E."/>
            <person name="Cuomo C.A."/>
        </authorList>
    </citation>
    <scope>NUCLEOTIDE SEQUENCE [LARGE SCALE GENOMIC DNA]</scope>
    <source>
        <strain evidence="14">CBS 291.66</strain>
    </source>
</reference>
<evidence type="ECO:0000259" key="10">
    <source>
        <dbReference type="PROSITE" id="PS50014"/>
    </source>
</evidence>
<feature type="domain" description="QLQ" evidence="13">
    <location>
        <begin position="143"/>
        <end position="178"/>
    </location>
</feature>
<dbReference type="PANTHER" id="PTHR10799">
    <property type="entry name" value="SNF2/RAD54 HELICASE FAMILY"/>
    <property type="match status" value="1"/>
</dbReference>
<dbReference type="InterPro" id="IPR000330">
    <property type="entry name" value="SNF2_N"/>
</dbReference>
<feature type="region of interest" description="Disordered" evidence="9">
    <location>
        <begin position="1400"/>
        <end position="1438"/>
    </location>
</feature>
<dbReference type="EMBL" id="JARTCD010000019">
    <property type="protein sequence ID" value="KAJ8659294.1"/>
    <property type="molecule type" value="Genomic_DNA"/>
</dbReference>